<comment type="caution">
    <text evidence="3">The sequence shown here is derived from an EMBL/GenBank/DDBJ whole genome shotgun (WGS) entry which is preliminary data.</text>
</comment>
<sequence>MQHPPRDERTRLARAVDFALTVLVTWLLTIIAAQYLPLGLTAAKVTVIVIMLMELIFITKVKVIRSKALDIHRDIWFSARKCRQNIYNIKDRGEFAQLIKQLLEGLAPFEKLINLNPGVNSTIDISGYLRNQKIGVMCLNLNGEEQRVHTEQIKGFLKEVKQAHLAKGIVITSGSFTEDARRFVRRMNGRVKIFLIDGYGLLHLAKRTQHPIFTMEKWEEERDIRMTGKEIALSIKENIITSKKRALLFTILGVVFIVIAALQTGLFSVIYLIFGVINLFIGLTGFIMRLLHKNELIFD</sequence>
<proteinExistence type="predicted"/>
<gene>
    <name evidence="3" type="ORF">SPSYN_01474</name>
</gene>
<dbReference type="Proteomes" id="UP000798488">
    <property type="component" value="Unassembled WGS sequence"/>
</dbReference>
<dbReference type="OrthoDB" id="1805587at2"/>
<name>A0A9D2WQQ5_9FIRM</name>
<evidence type="ECO:0000259" key="2">
    <source>
        <dbReference type="Pfam" id="PF04471"/>
    </source>
</evidence>
<keyword evidence="3" id="KW-0255">Endonuclease</keyword>
<dbReference type="Gene3D" id="3.40.1350.10">
    <property type="match status" value="1"/>
</dbReference>
<dbReference type="Pfam" id="PF04471">
    <property type="entry name" value="Mrr_cat"/>
    <property type="match status" value="1"/>
</dbReference>
<organism evidence="3 4">
    <name type="scientific">Sporotomaculum syntrophicum</name>
    <dbReference type="NCBI Taxonomy" id="182264"/>
    <lineage>
        <taxon>Bacteria</taxon>
        <taxon>Bacillati</taxon>
        <taxon>Bacillota</taxon>
        <taxon>Clostridia</taxon>
        <taxon>Eubacteriales</taxon>
        <taxon>Desulfallaceae</taxon>
        <taxon>Sporotomaculum</taxon>
    </lineage>
</organism>
<keyword evidence="1" id="KW-0812">Transmembrane</keyword>
<feature type="transmembrane region" description="Helical" evidence="1">
    <location>
        <begin position="12"/>
        <end position="32"/>
    </location>
</feature>
<keyword evidence="1" id="KW-1133">Transmembrane helix</keyword>
<keyword evidence="3" id="KW-0540">Nuclease</keyword>
<dbReference type="GO" id="GO:0004519">
    <property type="term" value="F:endonuclease activity"/>
    <property type="evidence" value="ECO:0007669"/>
    <property type="project" value="UniProtKB-KW"/>
</dbReference>
<keyword evidence="1" id="KW-0472">Membrane</keyword>
<dbReference type="InterPro" id="IPR011856">
    <property type="entry name" value="tRNA_endonuc-like_dom_sf"/>
</dbReference>
<keyword evidence="3" id="KW-0378">Hydrolase</keyword>
<evidence type="ECO:0000256" key="1">
    <source>
        <dbReference type="SAM" id="Phobius"/>
    </source>
</evidence>
<dbReference type="InterPro" id="IPR007560">
    <property type="entry name" value="Restrct_endonuc_IV_Mrr"/>
</dbReference>
<dbReference type="EMBL" id="LSRS01000003">
    <property type="protein sequence ID" value="KAF1085338.1"/>
    <property type="molecule type" value="Genomic_DNA"/>
</dbReference>
<dbReference type="RefSeq" id="WP_161821817.1">
    <property type="nucleotide sequence ID" value="NZ_LSRS01000003.1"/>
</dbReference>
<protein>
    <submittedName>
        <fullName evidence="3">Restriction endonuclease</fullName>
    </submittedName>
</protein>
<dbReference type="GO" id="GO:0003677">
    <property type="term" value="F:DNA binding"/>
    <property type="evidence" value="ECO:0007669"/>
    <property type="project" value="InterPro"/>
</dbReference>
<feature type="transmembrane region" description="Helical" evidence="1">
    <location>
        <begin position="246"/>
        <end position="263"/>
    </location>
</feature>
<feature type="transmembrane region" description="Helical" evidence="1">
    <location>
        <begin position="38"/>
        <end position="58"/>
    </location>
</feature>
<reference evidence="3" key="1">
    <citation type="submission" date="2016-02" db="EMBL/GenBank/DDBJ databases">
        <title>Draft Genome Sequence of Sporotomaculum syntrophicum Strain FB, a Syntrophic Benzoate Degrader.</title>
        <authorList>
            <person name="Nobu M.K."/>
            <person name="Narihiro T."/>
            <person name="Qiu Y.-L."/>
            <person name="Ohashi A."/>
            <person name="Liu W.-T."/>
            <person name="Yuji S."/>
        </authorList>
    </citation>
    <scope>NUCLEOTIDE SEQUENCE</scope>
    <source>
        <strain evidence="3">FB</strain>
    </source>
</reference>
<accession>A0A9D2WQQ5</accession>
<evidence type="ECO:0000313" key="3">
    <source>
        <dbReference type="EMBL" id="KAF1085338.1"/>
    </source>
</evidence>
<keyword evidence="4" id="KW-1185">Reference proteome</keyword>
<dbReference type="AlphaFoldDB" id="A0A9D2WQQ5"/>
<feature type="transmembrane region" description="Helical" evidence="1">
    <location>
        <begin position="269"/>
        <end position="291"/>
    </location>
</feature>
<feature type="domain" description="Restriction endonuclease type IV Mrr" evidence="2">
    <location>
        <begin position="94"/>
        <end position="204"/>
    </location>
</feature>
<dbReference type="GO" id="GO:0009307">
    <property type="term" value="P:DNA restriction-modification system"/>
    <property type="evidence" value="ECO:0007669"/>
    <property type="project" value="InterPro"/>
</dbReference>
<evidence type="ECO:0000313" key="4">
    <source>
        <dbReference type="Proteomes" id="UP000798488"/>
    </source>
</evidence>